<dbReference type="Gene3D" id="3.40.50.300">
    <property type="entry name" value="P-loop containing nucleotide triphosphate hydrolases"/>
    <property type="match status" value="1"/>
</dbReference>
<dbReference type="SMART" id="SM00175">
    <property type="entry name" value="RAB"/>
    <property type="match status" value="1"/>
</dbReference>
<dbReference type="PRINTS" id="PR00449">
    <property type="entry name" value="RASTRNSFRMNG"/>
</dbReference>
<dbReference type="InterPro" id="IPR005225">
    <property type="entry name" value="Small_GTP-bd"/>
</dbReference>
<dbReference type="SMART" id="SM00173">
    <property type="entry name" value="RAS"/>
    <property type="match status" value="1"/>
</dbReference>
<dbReference type="InterPro" id="IPR051641">
    <property type="entry name" value="RGK_GTP-binding_reg"/>
</dbReference>
<dbReference type="PANTHER" id="PTHR45775">
    <property type="entry name" value="RAD, GEM/KIR FAMILY MEMBER 2, ISOFORM C"/>
    <property type="match status" value="1"/>
</dbReference>
<evidence type="ECO:0000256" key="1">
    <source>
        <dbReference type="ARBA" id="ARBA00008846"/>
    </source>
</evidence>
<dbReference type="GO" id="GO:0005886">
    <property type="term" value="C:plasma membrane"/>
    <property type="evidence" value="ECO:0007669"/>
    <property type="project" value="TreeGrafter"/>
</dbReference>
<dbReference type="NCBIfam" id="TIGR00231">
    <property type="entry name" value="small_GTP"/>
    <property type="match status" value="1"/>
</dbReference>
<dbReference type="AlphaFoldDB" id="A0AAD9P690"/>
<evidence type="ECO:0000313" key="4">
    <source>
        <dbReference type="EMBL" id="KAK2188933.1"/>
    </source>
</evidence>
<dbReference type="InterPro" id="IPR027417">
    <property type="entry name" value="P-loop_NTPase"/>
</dbReference>
<evidence type="ECO:0000256" key="3">
    <source>
        <dbReference type="SAM" id="MobiDB-lite"/>
    </source>
</evidence>
<comment type="caution">
    <text evidence="4">The sequence shown here is derived from an EMBL/GenBank/DDBJ whole genome shotgun (WGS) entry which is preliminary data.</text>
</comment>
<dbReference type="EMBL" id="JAODUO010000118">
    <property type="protein sequence ID" value="KAK2188933.1"/>
    <property type="molecule type" value="Genomic_DNA"/>
</dbReference>
<proteinExistence type="inferred from homology"/>
<accession>A0AAD9P690</accession>
<organism evidence="4 5">
    <name type="scientific">Ridgeia piscesae</name>
    <name type="common">Tubeworm</name>
    <dbReference type="NCBI Taxonomy" id="27915"/>
    <lineage>
        <taxon>Eukaryota</taxon>
        <taxon>Metazoa</taxon>
        <taxon>Spiralia</taxon>
        <taxon>Lophotrochozoa</taxon>
        <taxon>Annelida</taxon>
        <taxon>Polychaeta</taxon>
        <taxon>Sedentaria</taxon>
        <taxon>Canalipalpata</taxon>
        <taxon>Sabellida</taxon>
        <taxon>Siboglinidae</taxon>
        <taxon>Ridgeia</taxon>
    </lineage>
</organism>
<keyword evidence="5" id="KW-1185">Reference proteome</keyword>
<dbReference type="PROSITE" id="PS51421">
    <property type="entry name" value="RAS"/>
    <property type="match status" value="1"/>
</dbReference>
<gene>
    <name evidence="4" type="ORF">NP493_119g03044</name>
</gene>
<dbReference type="Pfam" id="PF00071">
    <property type="entry name" value="Ras"/>
    <property type="match status" value="1"/>
</dbReference>
<dbReference type="SUPFAM" id="SSF52540">
    <property type="entry name" value="P-loop containing nucleoside triphosphate hydrolases"/>
    <property type="match status" value="1"/>
</dbReference>
<evidence type="ECO:0000256" key="2">
    <source>
        <dbReference type="ARBA" id="ARBA00022553"/>
    </source>
</evidence>
<dbReference type="PANTHER" id="PTHR45775:SF6">
    <property type="entry name" value="RAD, GEM_KIR FAMILY MEMBER 2, ISOFORM C"/>
    <property type="match status" value="1"/>
</dbReference>
<feature type="compositionally biased region" description="Polar residues" evidence="3">
    <location>
        <begin position="188"/>
        <end position="207"/>
    </location>
</feature>
<feature type="compositionally biased region" description="Polar residues" evidence="3">
    <location>
        <begin position="113"/>
        <end position="122"/>
    </location>
</feature>
<feature type="region of interest" description="Disordered" evidence="3">
    <location>
        <begin position="27"/>
        <end position="128"/>
    </location>
</feature>
<feature type="region of interest" description="Disordered" evidence="3">
    <location>
        <begin position="175"/>
        <end position="207"/>
    </location>
</feature>
<dbReference type="Proteomes" id="UP001209878">
    <property type="component" value="Unassembled WGS sequence"/>
</dbReference>
<keyword evidence="2" id="KW-0597">Phosphoprotein</keyword>
<sequence length="452" mass="50260">MRLDGDMIHDEFETYFAEAEQTAAIQQEAAEKQRRGSLPTTTLDLLDPCDHLPRRTASCKYPSVRKRSVRRSSKSPARNSPDQTSLVAAEPSYVHEPTLRAPGPSIDVKCASAPQSRSSSWKNMKRPRSYRDLSSQEEGVPFEDCVTAKLEHLRLLEAEDCCVVRNFSTSSKGIVNRGDSFKRKNRSNSDLTAGASNGSTGSISSTVGKVSPIERNMRMRDRDRRVEELKAAVHKVLMLGDHGVGKSALLQQFMTSEYMGAVDASFDEGFTDACEKTVSVLLDAEETTMDIIDVAYGKEQEHLNLPDVAAYIVVYAMNDRSSFLHAVEILQDIRKVEDKGAAVILVANKSDLVRKRKVNSEEAKGICSSHRSKYIEVSAALNHKVDDLLVGAVTQIRLRPKRLERLRQRREATDDDTAPKSLACMPATKGFLGRLFRKPQLVSRSCDNLLVL</sequence>
<dbReference type="GO" id="GO:0003924">
    <property type="term" value="F:GTPase activity"/>
    <property type="evidence" value="ECO:0007669"/>
    <property type="project" value="InterPro"/>
</dbReference>
<dbReference type="GO" id="GO:0005246">
    <property type="term" value="F:calcium channel regulator activity"/>
    <property type="evidence" value="ECO:0007669"/>
    <property type="project" value="TreeGrafter"/>
</dbReference>
<feature type="compositionally biased region" description="Polar residues" evidence="3">
    <location>
        <begin position="76"/>
        <end position="86"/>
    </location>
</feature>
<dbReference type="PROSITE" id="PS51419">
    <property type="entry name" value="RAB"/>
    <property type="match status" value="1"/>
</dbReference>
<reference evidence="4" key="1">
    <citation type="journal article" date="2023" name="Mol. Biol. Evol.">
        <title>Third-Generation Sequencing Reveals the Adaptive Role of the Epigenome in Three Deep-Sea Polychaetes.</title>
        <authorList>
            <person name="Perez M."/>
            <person name="Aroh O."/>
            <person name="Sun Y."/>
            <person name="Lan Y."/>
            <person name="Juniper S.K."/>
            <person name="Young C.R."/>
            <person name="Angers B."/>
            <person name="Qian P.Y."/>
        </authorList>
    </citation>
    <scope>NUCLEOTIDE SEQUENCE</scope>
    <source>
        <strain evidence="4">R07B-5</strain>
    </source>
</reference>
<evidence type="ECO:0000313" key="5">
    <source>
        <dbReference type="Proteomes" id="UP001209878"/>
    </source>
</evidence>
<dbReference type="SMART" id="SM00174">
    <property type="entry name" value="RHO"/>
    <property type="match status" value="1"/>
</dbReference>
<protein>
    <submittedName>
        <fullName evidence="4">Uncharacterized protein</fullName>
    </submittedName>
</protein>
<name>A0AAD9P690_RIDPI</name>
<feature type="compositionally biased region" description="Basic residues" evidence="3">
    <location>
        <begin position="63"/>
        <end position="73"/>
    </location>
</feature>
<comment type="similarity">
    <text evidence="1">Belongs to the small GTPase superfamily. RGK family.</text>
</comment>
<dbReference type="InterPro" id="IPR001806">
    <property type="entry name" value="Small_GTPase"/>
</dbReference>
<dbReference type="GO" id="GO:0005525">
    <property type="term" value="F:GTP binding"/>
    <property type="evidence" value="ECO:0007669"/>
    <property type="project" value="InterPro"/>
</dbReference>